<keyword evidence="3" id="KW-1185">Reference proteome</keyword>
<evidence type="ECO:0000256" key="1">
    <source>
        <dbReference type="SAM" id="MobiDB-lite"/>
    </source>
</evidence>
<evidence type="ECO:0000313" key="2">
    <source>
        <dbReference type="EnsemblPlants" id="OPUNC02G13350.1"/>
    </source>
</evidence>
<accession>A0A0E0JZA8</accession>
<dbReference type="AlphaFoldDB" id="A0A0E0JZA8"/>
<reference evidence="2" key="2">
    <citation type="submission" date="2018-05" db="EMBL/GenBank/DDBJ databases">
        <title>OpunRS2 (Oryza punctata Reference Sequence Version 2).</title>
        <authorList>
            <person name="Zhang J."/>
            <person name="Kudrna D."/>
            <person name="Lee S."/>
            <person name="Talag J."/>
            <person name="Welchert J."/>
            <person name="Wing R.A."/>
        </authorList>
    </citation>
    <scope>NUCLEOTIDE SEQUENCE [LARGE SCALE GENOMIC DNA]</scope>
</reference>
<organism evidence="2">
    <name type="scientific">Oryza punctata</name>
    <name type="common">Red rice</name>
    <dbReference type="NCBI Taxonomy" id="4537"/>
    <lineage>
        <taxon>Eukaryota</taxon>
        <taxon>Viridiplantae</taxon>
        <taxon>Streptophyta</taxon>
        <taxon>Embryophyta</taxon>
        <taxon>Tracheophyta</taxon>
        <taxon>Spermatophyta</taxon>
        <taxon>Magnoliopsida</taxon>
        <taxon>Liliopsida</taxon>
        <taxon>Poales</taxon>
        <taxon>Poaceae</taxon>
        <taxon>BOP clade</taxon>
        <taxon>Oryzoideae</taxon>
        <taxon>Oryzeae</taxon>
        <taxon>Oryzinae</taxon>
        <taxon>Oryza</taxon>
    </lineage>
</organism>
<name>A0A0E0JZA8_ORYPU</name>
<protein>
    <submittedName>
        <fullName evidence="2">Uncharacterized protein</fullName>
    </submittedName>
</protein>
<dbReference type="EnsemblPlants" id="OPUNC02G13350.1">
    <property type="protein sequence ID" value="OPUNC02G13350.1"/>
    <property type="gene ID" value="OPUNC02G13350"/>
</dbReference>
<dbReference type="Gramene" id="OPUNC02G13350.1">
    <property type="protein sequence ID" value="OPUNC02G13350.1"/>
    <property type="gene ID" value="OPUNC02G13350"/>
</dbReference>
<reference evidence="2" key="1">
    <citation type="submission" date="2015-04" db="UniProtKB">
        <authorList>
            <consortium name="EnsemblPlants"/>
        </authorList>
    </citation>
    <scope>IDENTIFICATION</scope>
</reference>
<dbReference type="Proteomes" id="UP000026962">
    <property type="component" value="Chromosome 2"/>
</dbReference>
<proteinExistence type="predicted"/>
<evidence type="ECO:0000313" key="3">
    <source>
        <dbReference type="Proteomes" id="UP000026962"/>
    </source>
</evidence>
<dbReference type="HOGENOM" id="CLU_2227538_0_0_1"/>
<feature type="region of interest" description="Disordered" evidence="1">
    <location>
        <begin position="77"/>
        <end position="106"/>
    </location>
</feature>
<sequence length="106" mass="12032">MAVTYIDTQWQPYGPLRWEGGDARGVGERRRGMVVRSGESEGVGWTGEDLAFNQGPMRRCFDRCFAQHMSRCFNRLGRRPSWDASNKSLMGKGQSRGEEDDWGSDP</sequence>